<evidence type="ECO:0000259" key="5">
    <source>
        <dbReference type="PROSITE" id="PS51779"/>
    </source>
</evidence>
<evidence type="ECO:0000256" key="1">
    <source>
        <dbReference type="ARBA" id="ARBA00004370"/>
    </source>
</evidence>
<dbReference type="AlphaFoldDB" id="A0AAE2SBE9"/>
<dbReference type="InterPro" id="IPR034746">
    <property type="entry name" value="POTRA"/>
</dbReference>
<comment type="subcellular location">
    <subcellularLocation>
        <location evidence="1">Membrane</location>
    </subcellularLocation>
</comment>
<organism evidence="6 7">
    <name type="scientific">Oceaniferula flava</name>
    <dbReference type="NCBI Taxonomy" id="2800421"/>
    <lineage>
        <taxon>Bacteria</taxon>
        <taxon>Pseudomonadati</taxon>
        <taxon>Verrucomicrobiota</taxon>
        <taxon>Verrucomicrobiia</taxon>
        <taxon>Verrucomicrobiales</taxon>
        <taxon>Verrucomicrobiaceae</taxon>
        <taxon>Oceaniferula</taxon>
    </lineage>
</organism>
<keyword evidence="3" id="KW-0812">Transmembrane</keyword>
<dbReference type="Gene3D" id="3.10.20.310">
    <property type="entry name" value="membrane protein fhac"/>
    <property type="match status" value="1"/>
</dbReference>
<dbReference type="InterPro" id="IPR000184">
    <property type="entry name" value="Bac_surfAg_D15"/>
</dbReference>
<evidence type="ECO:0000313" key="6">
    <source>
        <dbReference type="EMBL" id="MBK1854644.1"/>
    </source>
</evidence>
<evidence type="ECO:0000256" key="2">
    <source>
        <dbReference type="ARBA" id="ARBA00022452"/>
    </source>
</evidence>
<dbReference type="Pfam" id="PF01103">
    <property type="entry name" value="Omp85"/>
    <property type="match status" value="1"/>
</dbReference>
<dbReference type="EMBL" id="JAENIG010000003">
    <property type="protein sequence ID" value="MBK1854644.1"/>
    <property type="molecule type" value="Genomic_DNA"/>
</dbReference>
<sequence length="670" mass="74066">MPTRHPSLLFALSLTFTGLSVMNGRAAEVRINGIPIDKREELVAKVKPRLDFIKTREASSWRADDAAFFFKRLLIRAGHADAEVDWKLPGGNVIEVNARPGPRYTYGNIQANRLGPLTEEDLRQYFLQPLIETEAVAADEAPYIEEYSLKGAANVENYLKSQGYWQANAAIGDETFDRVNKQVSIQLQLNEGPLHTLARPVLNGIPAEDQQAILPLLQSYIGLTAESGNMTKINGIVENYYREQGFQFAKVFVDAHHRGGVTTLVFEIARGIQYMVNDLKISGNEKTKTKRIRRYFDGLKDIHYDSNAADKALNNLLSSGAFQSATLNPVPVPGGMLDLQIEVTETKAKSLKSYLGLGSFEGGIIGMSYTDLNLKGNLLKLNARGEYSGRGFLGELSVTEPHFAGEAIQLTLRSFILQRLYEGYDKTEAGLELSLLAKYYDHYSSRLYMGVSSVSTSTSSLTDLELGPDSYLNSRIGFEQTVDFRDDPLLPSKGLYARGILEFGSINGDASTTYVKSVLDGSYRFVLGEEHFFVTRISTGAIQPASSENLPIDLRLFSGGPDSVRSFEQRQLGPRSLSDDALGGQAYWNASAEYIHSIKDPIKGVLFFDMGQVYSDVSDWMSFSNPSYAIGAGVRVDLPIGSVRLEYGHNLNRREGEPSGTFHFTIGTSF</sequence>
<dbReference type="PANTHER" id="PTHR12815">
    <property type="entry name" value="SORTING AND ASSEMBLY MACHINERY SAMM50 PROTEIN FAMILY MEMBER"/>
    <property type="match status" value="1"/>
</dbReference>
<evidence type="ECO:0000313" key="7">
    <source>
        <dbReference type="Proteomes" id="UP000634206"/>
    </source>
</evidence>
<proteinExistence type="predicted"/>
<name>A0AAE2SBE9_9BACT</name>
<dbReference type="GO" id="GO:0019867">
    <property type="term" value="C:outer membrane"/>
    <property type="evidence" value="ECO:0007669"/>
    <property type="project" value="InterPro"/>
</dbReference>
<keyword evidence="7" id="KW-1185">Reference proteome</keyword>
<dbReference type="PANTHER" id="PTHR12815:SF18">
    <property type="entry name" value="SORTING AND ASSEMBLY MACHINERY COMPONENT 50 HOMOLOG"/>
    <property type="match status" value="1"/>
</dbReference>
<dbReference type="PROSITE" id="PS51779">
    <property type="entry name" value="POTRA"/>
    <property type="match status" value="1"/>
</dbReference>
<protein>
    <submittedName>
        <fullName evidence="6">BamA/TamA family outer membrane protein</fullName>
    </submittedName>
</protein>
<accession>A0AAE2SBE9</accession>
<evidence type="ECO:0000256" key="3">
    <source>
        <dbReference type="ARBA" id="ARBA00022692"/>
    </source>
</evidence>
<dbReference type="RefSeq" id="WP_309489250.1">
    <property type="nucleotide sequence ID" value="NZ_JAENIG010000003.1"/>
</dbReference>
<dbReference type="InterPro" id="IPR039910">
    <property type="entry name" value="D15-like"/>
</dbReference>
<dbReference type="Gene3D" id="2.40.160.50">
    <property type="entry name" value="membrane protein fhac: a member of the omp85/tpsb transporter family"/>
    <property type="match status" value="1"/>
</dbReference>
<keyword evidence="2" id="KW-1134">Transmembrane beta strand</keyword>
<reference evidence="6" key="1">
    <citation type="submission" date="2021-01" db="EMBL/GenBank/DDBJ databases">
        <title>Modified the classification status of verrucomicrobia.</title>
        <authorList>
            <person name="Feng X."/>
        </authorList>
    </citation>
    <scope>NUCLEOTIDE SEQUENCE</scope>
    <source>
        <strain evidence="6">5K15</strain>
    </source>
</reference>
<comment type="caution">
    <text evidence="6">The sequence shown here is derived from an EMBL/GenBank/DDBJ whole genome shotgun (WGS) entry which is preliminary data.</text>
</comment>
<gene>
    <name evidence="6" type="ORF">JIN83_06715</name>
</gene>
<keyword evidence="4" id="KW-0472">Membrane</keyword>
<feature type="domain" description="POTRA" evidence="5">
    <location>
        <begin position="274"/>
        <end position="346"/>
    </location>
</feature>
<dbReference type="Proteomes" id="UP000634206">
    <property type="component" value="Unassembled WGS sequence"/>
</dbReference>
<evidence type="ECO:0000256" key="4">
    <source>
        <dbReference type="ARBA" id="ARBA00023136"/>
    </source>
</evidence>